<dbReference type="KEGG" id="nmes:H9L09_03840"/>
<name>A0A7G9RD94_9ACTN</name>
<proteinExistence type="predicted"/>
<evidence type="ECO:0000313" key="2">
    <source>
        <dbReference type="Proteomes" id="UP000515947"/>
    </source>
</evidence>
<dbReference type="AlphaFoldDB" id="A0A7G9RD94"/>
<dbReference type="EMBL" id="CP060713">
    <property type="protein sequence ID" value="QNN53569.1"/>
    <property type="molecule type" value="Genomic_DNA"/>
</dbReference>
<evidence type="ECO:0000313" key="1">
    <source>
        <dbReference type="EMBL" id="QNN53569.1"/>
    </source>
</evidence>
<gene>
    <name evidence="1" type="ORF">H9L09_03840</name>
</gene>
<reference evidence="1 2" key="1">
    <citation type="submission" date="2020-08" db="EMBL/GenBank/DDBJ databases">
        <title>Genome sequence of Nocardioides mesophilus KACC 16243T.</title>
        <authorList>
            <person name="Hyun D.-W."/>
            <person name="Bae J.-W."/>
        </authorList>
    </citation>
    <scope>NUCLEOTIDE SEQUENCE [LARGE SCALE GENOMIC DNA]</scope>
    <source>
        <strain evidence="1 2">KACC 16243</strain>
    </source>
</reference>
<protein>
    <submittedName>
        <fullName evidence="1">Uncharacterized protein</fullName>
    </submittedName>
</protein>
<keyword evidence="2" id="KW-1185">Reference proteome</keyword>
<sequence>MADVMKTVPVGHTGLVNLYSYKGTADPILVAMAVVLSTEDLFSDTWVIVTEDKEVRAKAKEFSIGTLTPKELAAVIDAATKAAENCVSQ</sequence>
<organism evidence="1 2">
    <name type="scientific">Nocardioides mesophilus</name>
    <dbReference type="NCBI Taxonomy" id="433659"/>
    <lineage>
        <taxon>Bacteria</taxon>
        <taxon>Bacillati</taxon>
        <taxon>Actinomycetota</taxon>
        <taxon>Actinomycetes</taxon>
        <taxon>Propionibacteriales</taxon>
        <taxon>Nocardioidaceae</taxon>
        <taxon>Nocardioides</taxon>
    </lineage>
</organism>
<dbReference type="Proteomes" id="UP000515947">
    <property type="component" value="Chromosome"/>
</dbReference>
<accession>A0A7G9RD94</accession>
<dbReference type="RefSeq" id="WP_187579411.1">
    <property type="nucleotide sequence ID" value="NZ_CP060713.1"/>
</dbReference>